<evidence type="ECO:0000259" key="4">
    <source>
        <dbReference type="PROSITE" id="PS51000"/>
    </source>
</evidence>
<dbReference type="SUPFAM" id="SSF46785">
    <property type="entry name" value="Winged helix' DNA-binding domain"/>
    <property type="match status" value="1"/>
</dbReference>
<dbReference type="InterPro" id="IPR001034">
    <property type="entry name" value="DeoR_HTH"/>
</dbReference>
<evidence type="ECO:0000256" key="3">
    <source>
        <dbReference type="ARBA" id="ARBA00023163"/>
    </source>
</evidence>
<dbReference type="Pfam" id="PF13280">
    <property type="entry name" value="WYL"/>
    <property type="match status" value="1"/>
</dbReference>
<sequence>MRADRLLLILSLLQEHGRLSSRELAERLEISERTVHRDMEALSAAGIPVYSERGANGGWLLSEGYRSHMTGMTTGEIRSLLLLQTSSVVKDLGLNDQVQAALRKLLAALPSAARQDAEYVRERIHIDGAGWHTAAPSRDTLLRTVQEAVWEQRLLRISYRGWDAEEDTDRVVRPLGLVAKLGVWYMVAKPDSESPSDSDADFRTYRLSRLQEATRLEQVFTRPEVFDLAAYWNRSTERFKANLPRYQARIRIATARWDEFSRERFIILLSSDPVQSAEWTEAEVEFNTEEYARKILLGYGRHAEALAPDSLRDSIIEESCAVSLLYKKGKSVSRVETD</sequence>
<keyword evidence="1" id="KW-0805">Transcription regulation</keyword>
<evidence type="ECO:0000313" key="5">
    <source>
        <dbReference type="EMBL" id="RKP47354.1"/>
    </source>
</evidence>
<dbReference type="Gene3D" id="1.10.10.10">
    <property type="entry name" value="Winged helix-like DNA-binding domain superfamily/Winged helix DNA-binding domain"/>
    <property type="match status" value="1"/>
</dbReference>
<dbReference type="InterPro" id="IPR051534">
    <property type="entry name" value="CBASS_pafABC_assoc_protein"/>
</dbReference>
<evidence type="ECO:0000313" key="6">
    <source>
        <dbReference type="Proteomes" id="UP000282076"/>
    </source>
</evidence>
<accession>A0A494XGY1</accession>
<dbReference type="GO" id="GO:0003700">
    <property type="term" value="F:DNA-binding transcription factor activity"/>
    <property type="evidence" value="ECO:0007669"/>
    <property type="project" value="InterPro"/>
</dbReference>
<dbReference type="InterPro" id="IPR013196">
    <property type="entry name" value="HTH_11"/>
</dbReference>
<dbReference type="InterPro" id="IPR057727">
    <property type="entry name" value="WCX_dom"/>
</dbReference>
<feature type="domain" description="HTH deoR-type" evidence="4">
    <location>
        <begin position="2"/>
        <end position="57"/>
    </location>
</feature>
<reference evidence="5 6" key="1">
    <citation type="submission" date="2018-10" db="EMBL/GenBank/DDBJ databases">
        <title>Cohnella sp. M2MS4P-1, whole genome shotgun sequence.</title>
        <authorList>
            <person name="Tuo L."/>
        </authorList>
    </citation>
    <scope>NUCLEOTIDE SEQUENCE [LARGE SCALE GENOMIC DNA]</scope>
    <source>
        <strain evidence="5 6">M2MS4P-1</strain>
    </source>
</reference>
<dbReference type="PANTHER" id="PTHR34580:SF1">
    <property type="entry name" value="PROTEIN PAFC"/>
    <property type="match status" value="1"/>
</dbReference>
<dbReference type="InterPro" id="IPR036388">
    <property type="entry name" value="WH-like_DNA-bd_sf"/>
</dbReference>
<dbReference type="GO" id="GO:0003677">
    <property type="term" value="F:DNA binding"/>
    <property type="evidence" value="ECO:0007669"/>
    <property type="project" value="UniProtKB-KW"/>
</dbReference>
<dbReference type="PROSITE" id="PS00894">
    <property type="entry name" value="HTH_DEOR_1"/>
    <property type="match status" value="1"/>
</dbReference>
<comment type="caution">
    <text evidence="5">The sequence shown here is derived from an EMBL/GenBank/DDBJ whole genome shotgun (WGS) entry which is preliminary data.</text>
</comment>
<gene>
    <name evidence="5" type="ORF">D7Z26_23960</name>
</gene>
<dbReference type="RefSeq" id="WP_120979551.1">
    <property type="nucleotide sequence ID" value="NZ_RBZM01000011.1"/>
</dbReference>
<evidence type="ECO:0000256" key="2">
    <source>
        <dbReference type="ARBA" id="ARBA00023125"/>
    </source>
</evidence>
<dbReference type="EMBL" id="RBZM01000011">
    <property type="protein sequence ID" value="RKP47354.1"/>
    <property type="molecule type" value="Genomic_DNA"/>
</dbReference>
<dbReference type="PROSITE" id="PS52050">
    <property type="entry name" value="WYL"/>
    <property type="match status" value="1"/>
</dbReference>
<protein>
    <submittedName>
        <fullName evidence="5">WYL domain-containing protein</fullName>
    </submittedName>
</protein>
<evidence type="ECO:0000256" key="1">
    <source>
        <dbReference type="ARBA" id="ARBA00023015"/>
    </source>
</evidence>
<dbReference type="Pfam" id="PF25583">
    <property type="entry name" value="WCX"/>
    <property type="match status" value="1"/>
</dbReference>
<dbReference type="PANTHER" id="PTHR34580">
    <property type="match status" value="1"/>
</dbReference>
<dbReference type="PROSITE" id="PS51000">
    <property type="entry name" value="HTH_DEOR_2"/>
    <property type="match status" value="1"/>
</dbReference>
<keyword evidence="2" id="KW-0238">DNA-binding</keyword>
<proteinExistence type="predicted"/>
<dbReference type="InterPro" id="IPR036390">
    <property type="entry name" value="WH_DNA-bd_sf"/>
</dbReference>
<dbReference type="InterPro" id="IPR018356">
    <property type="entry name" value="Tscrpt_reg_HTH_DeoR_CS"/>
</dbReference>
<keyword evidence="3" id="KW-0804">Transcription</keyword>
<keyword evidence="6" id="KW-1185">Reference proteome</keyword>
<dbReference type="Pfam" id="PF08279">
    <property type="entry name" value="HTH_11"/>
    <property type="match status" value="1"/>
</dbReference>
<dbReference type="AlphaFoldDB" id="A0A494XGY1"/>
<dbReference type="OrthoDB" id="9815009at2"/>
<name>A0A494XGY1_9BACL</name>
<dbReference type="InterPro" id="IPR026881">
    <property type="entry name" value="WYL_dom"/>
</dbReference>
<dbReference type="Proteomes" id="UP000282076">
    <property type="component" value="Unassembled WGS sequence"/>
</dbReference>
<organism evidence="5 6">
    <name type="scientific">Cohnella endophytica</name>
    <dbReference type="NCBI Taxonomy" id="2419778"/>
    <lineage>
        <taxon>Bacteria</taxon>
        <taxon>Bacillati</taxon>
        <taxon>Bacillota</taxon>
        <taxon>Bacilli</taxon>
        <taxon>Bacillales</taxon>
        <taxon>Paenibacillaceae</taxon>
        <taxon>Cohnella</taxon>
    </lineage>
</organism>